<keyword evidence="2" id="KW-0732">Signal</keyword>
<dbReference type="Pfam" id="PF13416">
    <property type="entry name" value="SBP_bac_8"/>
    <property type="match status" value="1"/>
</dbReference>
<name>A0A1Y2C7F1_9FUNG</name>
<evidence type="ECO:0000256" key="1">
    <source>
        <dbReference type="SAM" id="Phobius"/>
    </source>
</evidence>
<dbReference type="EMBL" id="MCOG01000118">
    <property type="protein sequence ID" value="ORY42952.1"/>
    <property type="molecule type" value="Genomic_DNA"/>
</dbReference>
<evidence type="ECO:0000313" key="3">
    <source>
        <dbReference type="EMBL" id="ORY42952.1"/>
    </source>
</evidence>
<feature type="transmembrane region" description="Helical" evidence="1">
    <location>
        <begin position="578"/>
        <end position="595"/>
    </location>
</feature>
<reference evidence="3 4" key="1">
    <citation type="submission" date="2016-08" db="EMBL/GenBank/DDBJ databases">
        <title>A Parts List for Fungal Cellulosomes Revealed by Comparative Genomics.</title>
        <authorList>
            <consortium name="DOE Joint Genome Institute"/>
            <person name="Haitjema C.H."/>
            <person name="Gilmore S.P."/>
            <person name="Henske J.K."/>
            <person name="Solomon K.V."/>
            <person name="De Groot R."/>
            <person name="Kuo A."/>
            <person name="Mondo S.J."/>
            <person name="Salamov A.A."/>
            <person name="Labutti K."/>
            <person name="Zhao Z."/>
            <person name="Chiniquy J."/>
            <person name="Barry K."/>
            <person name="Brewer H.M."/>
            <person name="Purvine S.O."/>
            <person name="Wright A.T."/>
            <person name="Boxma B."/>
            <person name="Van Alen T."/>
            <person name="Hackstein J.H."/>
            <person name="Baker S.E."/>
            <person name="Grigoriev I.V."/>
            <person name="O'Malley M.A."/>
        </authorList>
    </citation>
    <scope>NUCLEOTIDE SEQUENCE [LARGE SCALE GENOMIC DNA]</scope>
    <source>
        <strain evidence="3 4">G1</strain>
    </source>
</reference>
<keyword evidence="1" id="KW-1133">Transmembrane helix</keyword>
<proteinExistence type="predicted"/>
<feature type="transmembrane region" description="Helical" evidence="1">
    <location>
        <begin position="424"/>
        <end position="442"/>
    </location>
</feature>
<dbReference type="OrthoDB" id="5574009at2759"/>
<keyword evidence="4" id="KW-1185">Reference proteome</keyword>
<comment type="caution">
    <text evidence="3">The sequence shown here is derived from an EMBL/GenBank/DDBJ whole genome shotgun (WGS) entry which is preliminary data.</text>
</comment>
<feature type="transmembrane region" description="Helical" evidence="1">
    <location>
        <begin position="532"/>
        <end position="552"/>
    </location>
</feature>
<feature type="transmembrane region" description="Helical" evidence="1">
    <location>
        <begin position="607"/>
        <end position="626"/>
    </location>
</feature>
<sequence length="716" mass="84186">MILTILLLIYPLLFYHLGNTITINVLVQSEERIHSLLTKDFNKFSKENGLNITLHLNLLTPQNMSYTVNNYQSMIENLLYKKSKKYDLIVFDNIYSKKFESYFLDLKDLLPQEHLDLYSEGIAAQTCIFNNKWVALPVTPLYSVLYSNMNYLNKYKKNIPKTWDELMETSKYIINEEKRLNNTSIVGYNGGFHNIEFGTCSLYEFIYSCRDSYESPFPDLLSNTTINALHQLKKIKNEISSDDYFRYTNNEVLSLLNEGNFVFIKFWDLYDFPNYKKTALPGIKPGLSGTVIGGNNIGIVKHISEERKKISLQVLSYITSRDVHKKFVMEKVIFSSIPSFYYDDEVCSVLDCEFYRGFQPIARPTWMIEKNEWNVYSLKFRTYIYEFLYGNKTAEESLRKVVNILKVHSISFITDDNDNNLGKIIFIILSVIFCIIIFSLIIPRIKLFSMYFKIFSYDFWIIHLVGSIILLFLCLMEFGEITSIKCKVKQAVLLLGNSLNLFPFIYELFIYFPEDIKESEYFNHHRFLIISIYNFTNIVLIILSFFVPISAYELYDPDDRKFKTCRINSTQGIVMKESIYIINILNMLIMLFIIFKEWNIQETFVEIKLLASSIYTEVLLYIMILIFDYIKINQYTTYFIIYEILALLNRNKNNESVFFIDGCGDEIKNGSTSYKNNIILQYILKYHNKQLNEEKQNESITTSKIAQNITSNISIF</sequence>
<keyword evidence="1" id="KW-0812">Transmembrane</keyword>
<accession>A0A1Y2C7F1</accession>
<evidence type="ECO:0000256" key="2">
    <source>
        <dbReference type="SAM" id="SignalP"/>
    </source>
</evidence>
<feature type="signal peptide" evidence="2">
    <location>
        <begin position="1"/>
        <end position="20"/>
    </location>
</feature>
<gene>
    <name evidence="3" type="ORF">LY90DRAFT_509907</name>
</gene>
<dbReference type="Proteomes" id="UP000193920">
    <property type="component" value="Unassembled WGS sequence"/>
</dbReference>
<feature type="chain" id="PRO_5013096029" evidence="2">
    <location>
        <begin position="21"/>
        <end position="716"/>
    </location>
</feature>
<evidence type="ECO:0000313" key="4">
    <source>
        <dbReference type="Proteomes" id="UP000193920"/>
    </source>
</evidence>
<dbReference type="InterPro" id="IPR006059">
    <property type="entry name" value="SBP"/>
</dbReference>
<feature type="transmembrane region" description="Helical" evidence="1">
    <location>
        <begin position="491"/>
        <end position="512"/>
    </location>
</feature>
<feature type="transmembrane region" description="Helical" evidence="1">
    <location>
        <begin position="454"/>
        <end position="479"/>
    </location>
</feature>
<protein>
    <submittedName>
        <fullName evidence="3">Periplasmic binding protein-like II</fullName>
    </submittedName>
</protein>
<dbReference type="SUPFAM" id="SSF53850">
    <property type="entry name" value="Periplasmic binding protein-like II"/>
    <property type="match status" value="1"/>
</dbReference>
<organism evidence="3 4">
    <name type="scientific">Neocallimastix californiae</name>
    <dbReference type="NCBI Taxonomy" id="1754190"/>
    <lineage>
        <taxon>Eukaryota</taxon>
        <taxon>Fungi</taxon>
        <taxon>Fungi incertae sedis</taxon>
        <taxon>Chytridiomycota</taxon>
        <taxon>Chytridiomycota incertae sedis</taxon>
        <taxon>Neocallimastigomycetes</taxon>
        <taxon>Neocallimastigales</taxon>
        <taxon>Neocallimastigaceae</taxon>
        <taxon>Neocallimastix</taxon>
    </lineage>
</organism>
<dbReference type="AlphaFoldDB" id="A0A1Y2C7F1"/>
<keyword evidence="1" id="KW-0472">Membrane</keyword>
<dbReference type="Gene3D" id="3.40.190.10">
    <property type="entry name" value="Periplasmic binding protein-like II"/>
    <property type="match status" value="1"/>
</dbReference>